<dbReference type="AlphaFoldDB" id="A0A0E9WBD1"/>
<evidence type="ECO:0000313" key="2">
    <source>
        <dbReference type="EMBL" id="JAH86860.1"/>
    </source>
</evidence>
<keyword evidence="1" id="KW-0812">Transmembrane</keyword>
<organism evidence="2">
    <name type="scientific">Anguilla anguilla</name>
    <name type="common">European freshwater eel</name>
    <name type="synonym">Muraena anguilla</name>
    <dbReference type="NCBI Taxonomy" id="7936"/>
    <lineage>
        <taxon>Eukaryota</taxon>
        <taxon>Metazoa</taxon>
        <taxon>Chordata</taxon>
        <taxon>Craniata</taxon>
        <taxon>Vertebrata</taxon>
        <taxon>Euteleostomi</taxon>
        <taxon>Actinopterygii</taxon>
        <taxon>Neopterygii</taxon>
        <taxon>Teleostei</taxon>
        <taxon>Anguilliformes</taxon>
        <taxon>Anguillidae</taxon>
        <taxon>Anguilla</taxon>
    </lineage>
</organism>
<feature type="transmembrane region" description="Helical" evidence="1">
    <location>
        <begin position="63"/>
        <end position="85"/>
    </location>
</feature>
<protein>
    <submittedName>
        <fullName evidence="2">Uncharacterized protein</fullName>
    </submittedName>
</protein>
<name>A0A0E9WBD1_ANGAN</name>
<sequence length="94" mass="10136">MLQGSLAGSSHLWELLAQVPARGTAVIDSCGHVIEAQAWTSSCNNPAPRTSDKTPGHCHHRSVFMECAGLLSSVACFLYIFFIFYSSANLGSYN</sequence>
<proteinExistence type="predicted"/>
<keyword evidence="1" id="KW-0472">Membrane</keyword>
<dbReference type="EMBL" id="GBXM01021717">
    <property type="protein sequence ID" value="JAH86860.1"/>
    <property type="molecule type" value="Transcribed_RNA"/>
</dbReference>
<reference evidence="2" key="2">
    <citation type="journal article" date="2015" name="Fish Shellfish Immunol.">
        <title>Early steps in the European eel (Anguilla anguilla)-Vibrio vulnificus interaction in the gills: Role of the RtxA13 toxin.</title>
        <authorList>
            <person name="Callol A."/>
            <person name="Pajuelo D."/>
            <person name="Ebbesson L."/>
            <person name="Teles M."/>
            <person name="MacKenzie S."/>
            <person name="Amaro C."/>
        </authorList>
    </citation>
    <scope>NUCLEOTIDE SEQUENCE</scope>
</reference>
<evidence type="ECO:0000256" key="1">
    <source>
        <dbReference type="SAM" id="Phobius"/>
    </source>
</evidence>
<accession>A0A0E9WBD1</accession>
<keyword evidence="1" id="KW-1133">Transmembrane helix</keyword>
<reference evidence="2" key="1">
    <citation type="submission" date="2014-11" db="EMBL/GenBank/DDBJ databases">
        <authorList>
            <person name="Amaro Gonzalez C."/>
        </authorList>
    </citation>
    <scope>NUCLEOTIDE SEQUENCE</scope>
</reference>